<dbReference type="Pfam" id="PF01494">
    <property type="entry name" value="FAD_binding_3"/>
    <property type="match status" value="1"/>
</dbReference>
<dbReference type="InterPro" id="IPR011777">
    <property type="entry name" value="Geranylgeranyl_Rdtase_fam"/>
</dbReference>
<dbReference type="RefSeq" id="WP_322467907.1">
    <property type="nucleotide sequence ID" value="NZ_JAXOJX010000070.1"/>
</dbReference>
<protein>
    <submittedName>
        <fullName evidence="2">Geranylgeranyl reductase family protein</fullName>
    </submittedName>
</protein>
<dbReference type="EMBL" id="JAXOJX010000070">
    <property type="protein sequence ID" value="MDZ5460474.1"/>
    <property type="molecule type" value="Genomic_DNA"/>
</dbReference>
<dbReference type="PRINTS" id="PR00420">
    <property type="entry name" value="RNGMNOXGNASE"/>
</dbReference>
<gene>
    <name evidence="2" type="ORF">SM757_28225</name>
</gene>
<accession>A0ABU5INJ7</accession>
<keyword evidence="3" id="KW-1185">Reference proteome</keyword>
<dbReference type="NCBIfam" id="TIGR02032">
    <property type="entry name" value="GG-red-SF"/>
    <property type="match status" value="1"/>
</dbReference>
<dbReference type="Gene3D" id="3.50.50.60">
    <property type="entry name" value="FAD/NAD(P)-binding domain"/>
    <property type="match status" value="1"/>
</dbReference>
<dbReference type="InterPro" id="IPR036188">
    <property type="entry name" value="FAD/NAD-bd_sf"/>
</dbReference>
<dbReference type="InterPro" id="IPR050407">
    <property type="entry name" value="Geranylgeranyl_reductase"/>
</dbReference>
<dbReference type="SUPFAM" id="SSF51905">
    <property type="entry name" value="FAD/NAD(P)-binding domain"/>
    <property type="match status" value="1"/>
</dbReference>
<evidence type="ECO:0000313" key="3">
    <source>
        <dbReference type="Proteomes" id="UP001293718"/>
    </source>
</evidence>
<dbReference type="PANTHER" id="PTHR42685:SF22">
    <property type="entry name" value="CONDITIONED MEDIUM FACTOR RECEPTOR 1"/>
    <property type="match status" value="1"/>
</dbReference>
<sequence length="409" mass="44139">MENIPQTCEVLVVGAGPAGSACAQILARTGLDVLLVDEHDFPRDKVCGDGLIPDALAALRRLGVYEEVLARAQRVSHVACIGSRGGRVDVPGTLAVLPRRELDMILCTAARRAGARWLAPARFEAPLLDGERVVGARLQVGGQALEVSARWVVLATGARAQALIASGLCERHTPSGVALRAHVRHASLAQRLHAMEVVWHRRLRGGYGWIFPGPDGVFNIGTGLLGSHQADAQGHGHKQPMNLRRLFDDFCEVYAPARELMAGGQIVGDIKGAPLRCSLTGARWSRPGMLACGEAAGSTYAFTGEGIGKAMETGLLAAQALQSQQPESLTDAQVRQRYEESLRALHPRFALYEKANRVNNYPWLADLVIWRAQRSPAILKRLSGVLEERTNPGHLLSVRGLMKLLVASQ</sequence>
<dbReference type="Proteomes" id="UP001293718">
    <property type="component" value="Unassembled WGS sequence"/>
</dbReference>
<organism evidence="2 3">
    <name type="scientific">Azohydromonas lata</name>
    <dbReference type="NCBI Taxonomy" id="45677"/>
    <lineage>
        <taxon>Bacteria</taxon>
        <taxon>Pseudomonadati</taxon>
        <taxon>Pseudomonadota</taxon>
        <taxon>Betaproteobacteria</taxon>
        <taxon>Burkholderiales</taxon>
        <taxon>Sphaerotilaceae</taxon>
        <taxon>Azohydromonas</taxon>
    </lineage>
</organism>
<proteinExistence type="predicted"/>
<feature type="domain" description="FAD-binding" evidence="1">
    <location>
        <begin position="8"/>
        <end position="167"/>
    </location>
</feature>
<evidence type="ECO:0000313" key="2">
    <source>
        <dbReference type="EMBL" id="MDZ5460474.1"/>
    </source>
</evidence>
<dbReference type="PANTHER" id="PTHR42685">
    <property type="entry name" value="GERANYLGERANYL DIPHOSPHATE REDUCTASE"/>
    <property type="match status" value="1"/>
</dbReference>
<dbReference type="InterPro" id="IPR002938">
    <property type="entry name" value="FAD-bd"/>
</dbReference>
<reference evidence="2 3" key="1">
    <citation type="submission" date="2023-11" db="EMBL/GenBank/DDBJ databases">
        <title>Draft genome of Azohydromonas lata strain H1 (DSM1123), a polyhydroxyalkanoate producer.</title>
        <authorList>
            <person name="Traversa D."/>
            <person name="D'Addabbo P."/>
            <person name="Pazzani C."/>
            <person name="Manzari C."/>
            <person name="Chiara M."/>
            <person name="Scrascia M."/>
        </authorList>
    </citation>
    <scope>NUCLEOTIDE SEQUENCE [LARGE SCALE GENOMIC DNA]</scope>
    <source>
        <strain evidence="2 3">H1</strain>
    </source>
</reference>
<comment type="caution">
    <text evidence="2">The sequence shown here is derived from an EMBL/GenBank/DDBJ whole genome shotgun (WGS) entry which is preliminary data.</text>
</comment>
<evidence type="ECO:0000259" key="1">
    <source>
        <dbReference type="Pfam" id="PF01494"/>
    </source>
</evidence>
<name>A0ABU5INJ7_9BURK</name>